<dbReference type="PANTHER" id="PTHR45749">
    <property type="match status" value="1"/>
</dbReference>
<dbReference type="AlphaFoldDB" id="A0A6S7FRC8"/>
<protein>
    <submittedName>
        <fullName evidence="2">Zinc finger MYM-type 1-like</fullName>
    </submittedName>
</protein>
<dbReference type="Proteomes" id="UP001152795">
    <property type="component" value="Unassembled WGS sequence"/>
</dbReference>
<dbReference type="OrthoDB" id="10065133at2759"/>
<feature type="region of interest" description="Disordered" evidence="1">
    <location>
        <begin position="43"/>
        <end position="64"/>
    </location>
</feature>
<sequence length="420" mass="47632">MGKEKQEMRAHKSRRKVSCVNCDKTMSWEYFRNHHVPTVHNGKKAGAVQDEMDKTRTDNEAGNSKDATVVEPEVNENLDISFMNEGEELGDSCNNNQPQDGAEIAQETHLLALTTVSDEKNVEDGQHVNTISDEESVEDVQTINTVSDEEDVGEGENVYQPTEDAQKYSPEFLLCAAGNLEYVAVQVANFGTRLREAPFLDIDACLSEIISSCKSIVDSVQHVQKVAEKYIVQHSNHNDSLDQIHIFENPSTQHDPEKRPIILSDANKRYLINLGPCQPKLSNFPKNSNIRKSVQNRFSSSWYRQYRFLEYSISNDSAHCFVCSLFPSGIDRPKAEDAWIKGTRRDCHIEVLWDKEVRSQMVDDKKLLQDQREVISILLDISRTLARQGLAFRGNENEDDGNFCQIVGLMSRHVPRLKDG</sequence>
<organism evidence="2 3">
    <name type="scientific">Paramuricea clavata</name>
    <name type="common">Red gorgonian</name>
    <name type="synonym">Violescent sea-whip</name>
    <dbReference type="NCBI Taxonomy" id="317549"/>
    <lineage>
        <taxon>Eukaryota</taxon>
        <taxon>Metazoa</taxon>
        <taxon>Cnidaria</taxon>
        <taxon>Anthozoa</taxon>
        <taxon>Octocorallia</taxon>
        <taxon>Malacalcyonacea</taxon>
        <taxon>Plexauridae</taxon>
        <taxon>Paramuricea</taxon>
    </lineage>
</organism>
<dbReference type="PROSITE" id="PS00028">
    <property type="entry name" value="ZINC_FINGER_C2H2_1"/>
    <property type="match status" value="1"/>
</dbReference>
<dbReference type="InterPro" id="IPR013087">
    <property type="entry name" value="Znf_C2H2_type"/>
</dbReference>
<accession>A0A6S7FRC8</accession>
<evidence type="ECO:0000313" key="2">
    <source>
        <dbReference type="EMBL" id="CAB3979543.1"/>
    </source>
</evidence>
<proteinExistence type="predicted"/>
<dbReference type="EMBL" id="CACRXK020000207">
    <property type="protein sequence ID" value="CAB3979543.1"/>
    <property type="molecule type" value="Genomic_DNA"/>
</dbReference>
<evidence type="ECO:0000256" key="1">
    <source>
        <dbReference type="SAM" id="MobiDB-lite"/>
    </source>
</evidence>
<keyword evidence="3" id="KW-1185">Reference proteome</keyword>
<reference evidence="2" key="1">
    <citation type="submission" date="2020-04" db="EMBL/GenBank/DDBJ databases">
        <authorList>
            <person name="Alioto T."/>
            <person name="Alioto T."/>
            <person name="Gomez Garrido J."/>
        </authorList>
    </citation>
    <scope>NUCLEOTIDE SEQUENCE</scope>
    <source>
        <strain evidence="2">A484AB</strain>
    </source>
</reference>
<gene>
    <name evidence="2" type="ORF">PACLA_8A048401</name>
</gene>
<name>A0A6S7FRC8_PARCT</name>
<dbReference type="PANTHER" id="PTHR45749:SF37">
    <property type="entry name" value="OS05G0311600 PROTEIN"/>
    <property type="match status" value="1"/>
</dbReference>
<comment type="caution">
    <text evidence="2">The sequence shown here is derived from an EMBL/GenBank/DDBJ whole genome shotgun (WGS) entry which is preliminary data.</text>
</comment>
<evidence type="ECO:0000313" key="3">
    <source>
        <dbReference type="Proteomes" id="UP001152795"/>
    </source>
</evidence>